<proteinExistence type="predicted"/>
<comment type="caution">
    <text evidence="1">The sequence shown here is derived from an EMBL/GenBank/DDBJ whole genome shotgun (WGS) entry which is preliminary data.</text>
</comment>
<evidence type="ECO:0000313" key="2">
    <source>
        <dbReference type="Proteomes" id="UP000290289"/>
    </source>
</evidence>
<accession>A0A498JVX8</accession>
<organism evidence="1 2">
    <name type="scientific">Malus domestica</name>
    <name type="common">Apple</name>
    <name type="synonym">Pyrus malus</name>
    <dbReference type="NCBI Taxonomy" id="3750"/>
    <lineage>
        <taxon>Eukaryota</taxon>
        <taxon>Viridiplantae</taxon>
        <taxon>Streptophyta</taxon>
        <taxon>Embryophyta</taxon>
        <taxon>Tracheophyta</taxon>
        <taxon>Spermatophyta</taxon>
        <taxon>Magnoliopsida</taxon>
        <taxon>eudicotyledons</taxon>
        <taxon>Gunneridae</taxon>
        <taxon>Pentapetalae</taxon>
        <taxon>rosids</taxon>
        <taxon>fabids</taxon>
        <taxon>Rosales</taxon>
        <taxon>Rosaceae</taxon>
        <taxon>Amygdaloideae</taxon>
        <taxon>Maleae</taxon>
        <taxon>Malus</taxon>
    </lineage>
</organism>
<reference evidence="1 2" key="1">
    <citation type="submission" date="2018-10" db="EMBL/GenBank/DDBJ databases">
        <title>A high-quality apple genome assembly.</title>
        <authorList>
            <person name="Hu J."/>
        </authorList>
    </citation>
    <scope>NUCLEOTIDE SEQUENCE [LARGE SCALE GENOMIC DNA]</scope>
    <source>
        <strain evidence="2">cv. HFTH1</strain>
        <tissue evidence="1">Young leaf</tissue>
    </source>
</reference>
<evidence type="ECO:0000313" key="1">
    <source>
        <dbReference type="EMBL" id="RXH97924.1"/>
    </source>
</evidence>
<dbReference type="STRING" id="3750.A0A498JVX8"/>
<dbReference type="AlphaFoldDB" id="A0A498JVX8"/>
<keyword evidence="2" id="KW-1185">Reference proteome</keyword>
<protein>
    <submittedName>
        <fullName evidence="1">Uncharacterized protein</fullName>
    </submittedName>
</protein>
<gene>
    <name evidence="1" type="ORF">DVH24_010249</name>
</gene>
<name>A0A498JVX8_MALDO</name>
<dbReference type="Proteomes" id="UP000290289">
    <property type="component" value="Chromosome 5"/>
</dbReference>
<dbReference type="EMBL" id="RDQH01000331">
    <property type="protein sequence ID" value="RXH97924.1"/>
    <property type="molecule type" value="Genomic_DNA"/>
</dbReference>
<sequence length="62" mass="6957">MTDEEDDGHEMSWDVINKKLKEVVAAQEGRDLEVAKTPAQKLEILFRLVSAQFDVNPPGTCL</sequence>